<dbReference type="InterPro" id="IPR046522">
    <property type="entry name" value="DUF6699"/>
</dbReference>
<keyword evidence="3" id="KW-1185">Reference proteome</keyword>
<feature type="domain" description="DUF6699" evidence="1">
    <location>
        <begin position="195"/>
        <end position="332"/>
    </location>
</feature>
<dbReference type="OrthoDB" id="3251728at2759"/>
<name>A0A4S8MJE5_DENBC</name>
<accession>A0A4S8MJE5</accession>
<gene>
    <name evidence="2" type="ORF">K435DRAFT_775321</name>
</gene>
<dbReference type="AlphaFoldDB" id="A0A4S8MJE5"/>
<sequence>MSDIYNYQPQAPYLSSGYLNNSHSPQGSPFIPHISPYLSTTPLPGSPQLGTVPLAAATGAAPIGVEPNTGTSSLLFPGFDPTYQPVQPQPDVFSPLRPRRPSWHGQASPFFSPPSPAGGFLSPGVDPLYHSRRRSFGGGYDSPMMGWGPQIYGNPLTPSQFDLHPWLNAQTFTGEFLFDLSAHNFNPLQLVGHNQTVPVPLEWLMMPATRPPINRLRVVCDLLPQWPIDVEWNSANATSPGVVSIGSPFGSPDPNATPPITLSDVLFTIHRSLHTRISHSDWAKLTLQEETAVARVYTKRCKAMGSLEAVERAQGVKRIDFLLGKVWFRGLVMDWGNGVMKLIVG</sequence>
<evidence type="ECO:0000313" key="3">
    <source>
        <dbReference type="Proteomes" id="UP000297245"/>
    </source>
</evidence>
<protein>
    <recommendedName>
        <fullName evidence="1">DUF6699 domain-containing protein</fullName>
    </recommendedName>
</protein>
<evidence type="ECO:0000313" key="2">
    <source>
        <dbReference type="EMBL" id="THV02865.1"/>
    </source>
</evidence>
<dbReference type="Pfam" id="PF20415">
    <property type="entry name" value="DUF6699"/>
    <property type="match status" value="1"/>
</dbReference>
<evidence type="ECO:0000259" key="1">
    <source>
        <dbReference type="Pfam" id="PF20415"/>
    </source>
</evidence>
<dbReference type="Proteomes" id="UP000297245">
    <property type="component" value="Unassembled WGS sequence"/>
</dbReference>
<proteinExistence type="predicted"/>
<organism evidence="2 3">
    <name type="scientific">Dendrothele bispora (strain CBS 962.96)</name>
    <dbReference type="NCBI Taxonomy" id="1314807"/>
    <lineage>
        <taxon>Eukaryota</taxon>
        <taxon>Fungi</taxon>
        <taxon>Dikarya</taxon>
        <taxon>Basidiomycota</taxon>
        <taxon>Agaricomycotina</taxon>
        <taxon>Agaricomycetes</taxon>
        <taxon>Agaricomycetidae</taxon>
        <taxon>Agaricales</taxon>
        <taxon>Agaricales incertae sedis</taxon>
        <taxon>Dendrothele</taxon>
    </lineage>
</organism>
<dbReference type="EMBL" id="ML179073">
    <property type="protein sequence ID" value="THV02865.1"/>
    <property type="molecule type" value="Genomic_DNA"/>
</dbReference>
<reference evidence="2 3" key="1">
    <citation type="journal article" date="2019" name="Nat. Ecol. Evol.">
        <title>Megaphylogeny resolves global patterns of mushroom evolution.</title>
        <authorList>
            <person name="Varga T."/>
            <person name="Krizsan K."/>
            <person name="Foldi C."/>
            <person name="Dima B."/>
            <person name="Sanchez-Garcia M."/>
            <person name="Sanchez-Ramirez S."/>
            <person name="Szollosi G.J."/>
            <person name="Szarkandi J.G."/>
            <person name="Papp V."/>
            <person name="Albert L."/>
            <person name="Andreopoulos W."/>
            <person name="Angelini C."/>
            <person name="Antonin V."/>
            <person name="Barry K.W."/>
            <person name="Bougher N.L."/>
            <person name="Buchanan P."/>
            <person name="Buyck B."/>
            <person name="Bense V."/>
            <person name="Catcheside P."/>
            <person name="Chovatia M."/>
            <person name="Cooper J."/>
            <person name="Damon W."/>
            <person name="Desjardin D."/>
            <person name="Finy P."/>
            <person name="Geml J."/>
            <person name="Haridas S."/>
            <person name="Hughes K."/>
            <person name="Justo A."/>
            <person name="Karasinski D."/>
            <person name="Kautmanova I."/>
            <person name="Kiss B."/>
            <person name="Kocsube S."/>
            <person name="Kotiranta H."/>
            <person name="LaButti K.M."/>
            <person name="Lechner B.E."/>
            <person name="Liimatainen K."/>
            <person name="Lipzen A."/>
            <person name="Lukacs Z."/>
            <person name="Mihaltcheva S."/>
            <person name="Morgado L.N."/>
            <person name="Niskanen T."/>
            <person name="Noordeloos M.E."/>
            <person name="Ohm R.A."/>
            <person name="Ortiz-Santana B."/>
            <person name="Ovrebo C."/>
            <person name="Racz N."/>
            <person name="Riley R."/>
            <person name="Savchenko A."/>
            <person name="Shiryaev A."/>
            <person name="Soop K."/>
            <person name="Spirin V."/>
            <person name="Szebenyi C."/>
            <person name="Tomsovsky M."/>
            <person name="Tulloss R.E."/>
            <person name="Uehling J."/>
            <person name="Grigoriev I.V."/>
            <person name="Vagvolgyi C."/>
            <person name="Papp T."/>
            <person name="Martin F.M."/>
            <person name="Miettinen O."/>
            <person name="Hibbett D.S."/>
            <person name="Nagy L.G."/>
        </authorList>
    </citation>
    <scope>NUCLEOTIDE SEQUENCE [LARGE SCALE GENOMIC DNA]</scope>
    <source>
        <strain evidence="2 3">CBS 962.96</strain>
    </source>
</reference>